<dbReference type="InterPro" id="IPR011993">
    <property type="entry name" value="PH-like_dom_sf"/>
</dbReference>
<dbReference type="SUPFAM" id="SSF50729">
    <property type="entry name" value="PH domain-like"/>
    <property type="match status" value="1"/>
</dbReference>
<dbReference type="Gene3D" id="2.130.10.10">
    <property type="entry name" value="YVTN repeat-like/Quinoprotein amine dehydrogenase"/>
    <property type="match status" value="1"/>
</dbReference>
<dbReference type="Pfam" id="PF00566">
    <property type="entry name" value="RabGAP-TBC"/>
    <property type="match status" value="1"/>
</dbReference>
<keyword evidence="2" id="KW-0175">Coiled coil</keyword>
<gene>
    <name evidence="6" type="ORF">IZO911_LOCUS36098</name>
</gene>
<feature type="domain" description="PH" evidence="4">
    <location>
        <begin position="6"/>
        <end position="108"/>
    </location>
</feature>
<dbReference type="InterPro" id="IPR035969">
    <property type="entry name" value="Rab-GAP_TBC_sf"/>
</dbReference>
<evidence type="ECO:0000259" key="5">
    <source>
        <dbReference type="PROSITE" id="PS50086"/>
    </source>
</evidence>
<evidence type="ECO:0000313" key="6">
    <source>
        <dbReference type="EMBL" id="CAF1338559.1"/>
    </source>
</evidence>
<dbReference type="Gene3D" id="2.30.29.30">
    <property type="entry name" value="Pleckstrin-homology domain (PH domain)/Phosphotyrosine-binding domain (PTB)"/>
    <property type="match status" value="1"/>
</dbReference>
<sequence length="1623" mass="188553">MEGTSSYSLSGFLSLKPIGALSLVLPTRRYWCAFNESIQTLEFYQSERDLISNKTPIENIPLYRAAITLSTTEERVFIIITNNKEYHLRAENHEALMIWLLGLQTKRDSCIPSKNGITVHETDAGVDIDEVINTDDVWRMHRADSLTKTEFLHPRIFLTERPNLSDFSSEDEKHRRGSINENNNRKMSLSSNTCVHLCETCTSSLCVNCRSTFNRPLDLIKESNPYRTGSSSHSIESSDSAFYDQRLLDLNDGGGLHHQSNLQETLLTLKCELASLMNKENIYQMIIKEKSDVIRKLEKQLSDVIQTPASSSKQQTISKIVNERSRETNNELKFLHCEITKLHRIIRDDDIKIRKLIKQQTISKIVNERSRETNNELKFLHCEITKLHRIIRDDDIKIRKLIKTIRSQQSQRESLQRDYIYLLQTSLSTEDVRLFGGTKHRERLKELLADCRKRDPSLPSFDNLEGSGLYIDSYGFKHEKNNENDRLQYICVKLTHFYDTKAHSTDDHVWRSLLKTYQTSSTVSKTFKYLVRQGIPNHLRAEVWHVFIQKQIENIRKEKGSSYFHNLCHLLPNSDLNNKFEKQIALDLYRTMPTNIRFCSKDSDGDFQQQTISKIVNERSRETNNELKFLHCEITKLHRIIRDDDIKIRKLIKTIRSQQSQRESLQRDYIYLLQTSLSTEDVRLFGGTKHRERLKELLADCRKRDPSLPSFDNLEGSGLYIDSYGFKHEKNNENDRLQYICVKLTHFYDTKAHSTDDHVWRSLLKTYQTSSTVSKTFKYLVRQGIPNHLRSEVWHVFIQKQIENIRKEKGSSYFHNLCHLLPNSDLNNKFEKQIALDLYRTMPTNIRFCSKDSDGIRQLRQVLQVFCLHNSTIGYCQGMNFIVAVALLLLEPEDAFWLLIALTECHLNNYYDIGLIGAQVDQFVLKDLIKQKAPDIHQHFENNEVEITSLTLNWFMAIFIDSVPFETLLRIWDCFLLEGVKVLFRFALAILIINREHILTRTDTISMMKQIKDSTKNLIDVENLFKIAFEDLKPFCHRKDISIKQAYWTKMLTEKVVKRQLSREGFAKRDYVFQEINQSTTTLDCAVVLPKNLVWIAFGSQYALHLFEVNVEHGIMIDLETTYNSRAFCMTCVNNEHVLIGTLCGTLLCFQIDERQILWATRLRSCVLCMISSNKGNFNRIYCGLSDGNLAIAELYDHREPEEAFCITIDKSAITAVAYRNDKLWCLSATKMTILNEKTLDILSNIDLTFESLDPSSLLYYDNDDSDHIWILLRSTSNTLQAWNQSECKLHGTICLNHLFEKIGKTDEQLAAMEEITQINSNNDGSSSNFTDQIRITSFLIHNEQLWIGTSTGIIFVFNFTFQPKLIRSYTTNVKFYSRSLSVAGHMIDGIPRRHLSLLPDLVNNRKRSRTRSDSAMIDLYNSLDECENKDFYRISYPMKIKDRSLNFNRRRRRHNSTLTYPIIENRKNRDNDSGDTSTTLTSTKTHSSSAAIISTDEWSKEHRQIKFPSIINKQQQQSLEASAKLSFNLVFKAKIADAPVKCICKTKCDDQIVILTCSGKLGDDEVVCRWKQVQNTNQWTNDVIVELSSETRLPIRPLYARQQYLKNHLDRSNSISSNTSKL</sequence>
<feature type="domain" description="Rab-GAP TBC" evidence="5">
    <location>
        <begin position="784"/>
        <end position="979"/>
    </location>
</feature>
<dbReference type="InterPro" id="IPR001849">
    <property type="entry name" value="PH_domain"/>
</dbReference>
<proteinExistence type="predicted"/>
<evidence type="ECO:0000256" key="3">
    <source>
        <dbReference type="SAM" id="MobiDB-lite"/>
    </source>
</evidence>
<dbReference type="InterPro" id="IPR000195">
    <property type="entry name" value="Rab-GAP-TBC_dom"/>
</dbReference>
<dbReference type="InterPro" id="IPR011047">
    <property type="entry name" value="Quinoprotein_ADH-like_sf"/>
</dbReference>
<dbReference type="SMART" id="SM00164">
    <property type="entry name" value="TBC"/>
    <property type="match status" value="1"/>
</dbReference>
<comment type="caution">
    <text evidence="6">The sequence shown here is derived from an EMBL/GenBank/DDBJ whole genome shotgun (WGS) entry which is preliminary data.</text>
</comment>
<feature type="compositionally biased region" description="Low complexity" evidence="3">
    <location>
        <begin position="1475"/>
        <end position="1489"/>
    </location>
</feature>
<dbReference type="InterPro" id="IPR015943">
    <property type="entry name" value="WD40/YVTN_repeat-like_dom_sf"/>
</dbReference>
<dbReference type="GO" id="GO:0005813">
    <property type="term" value="C:centrosome"/>
    <property type="evidence" value="ECO:0007669"/>
    <property type="project" value="UniProtKB-SubCell"/>
</dbReference>
<dbReference type="SUPFAM" id="SSF50998">
    <property type="entry name" value="Quinoprotein alcohol dehydrogenase-like"/>
    <property type="match status" value="1"/>
</dbReference>
<evidence type="ECO:0008006" key="8">
    <source>
        <dbReference type="Google" id="ProtNLM"/>
    </source>
</evidence>
<feature type="region of interest" description="Disordered" evidence="3">
    <location>
        <begin position="1461"/>
        <end position="1489"/>
    </location>
</feature>
<dbReference type="GO" id="GO:0031267">
    <property type="term" value="F:small GTPase binding"/>
    <property type="evidence" value="ECO:0007669"/>
    <property type="project" value="TreeGrafter"/>
</dbReference>
<evidence type="ECO:0000259" key="4">
    <source>
        <dbReference type="PROSITE" id="PS50003"/>
    </source>
</evidence>
<dbReference type="SUPFAM" id="SSF47923">
    <property type="entry name" value="Ypt/Rab-GAP domain of gyp1p"/>
    <property type="match status" value="3"/>
</dbReference>
<comment type="subcellular location">
    <subcellularLocation>
        <location evidence="1">Cytoplasm</location>
        <location evidence="1">Cytoskeleton</location>
        <location evidence="1">Microtubule organizing center</location>
        <location evidence="1">Centrosome</location>
    </subcellularLocation>
</comment>
<dbReference type="GO" id="GO:0005096">
    <property type="term" value="F:GTPase activator activity"/>
    <property type="evidence" value="ECO:0007669"/>
    <property type="project" value="TreeGrafter"/>
</dbReference>
<dbReference type="InterPro" id="IPR056602">
    <property type="entry name" value="Beta-prop_LRRK2"/>
</dbReference>
<evidence type="ECO:0000256" key="1">
    <source>
        <dbReference type="ARBA" id="ARBA00004300"/>
    </source>
</evidence>
<dbReference type="SMART" id="SM00233">
    <property type="entry name" value="PH"/>
    <property type="match status" value="1"/>
</dbReference>
<protein>
    <recommendedName>
        <fullName evidence="8">TBC1 domain family member 2B</fullName>
    </recommendedName>
</protein>
<dbReference type="InterPro" id="IPR050302">
    <property type="entry name" value="Rab_GAP_TBC_domain"/>
</dbReference>
<feature type="coiled-coil region" evidence="2">
    <location>
        <begin position="259"/>
        <end position="307"/>
    </location>
</feature>
<organism evidence="6 7">
    <name type="scientific">Adineta steineri</name>
    <dbReference type="NCBI Taxonomy" id="433720"/>
    <lineage>
        <taxon>Eukaryota</taxon>
        <taxon>Metazoa</taxon>
        <taxon>Spiralia</taxon>
        <taxon>Gnathifera</taxon>
        <taxon>Rotifera</taxon>
        <taxon>Eurotatoria</taxon>
        <taxon>Bdelloidea</taxon>
        <taxon>Adinetida</taxon>
        <taxon>Adinetidae</taxon>
        <taxon>Adineta</taxon>
    </lineage>
</organism>
<dbReference type="PANTHER" id="PTHR47219:SF20">
    <property type="entry name" value="TBC1 DOMAIN FAMILY MEMBER 2B"/>
    <property type="match status" value="1"/>
</dbReference>
<dbReference type="Gene3D" id="1.10.472.80">
    <property type="entry name" value="Ypt/Rab-GAP domain of gyp1p, domain 3"/>
    <property type="match status" value="1"/>
</dbReference>
<dbReference type="PROSITE" id="PS50086">
    <property type="entry name" value="TBC_RABGAP"/>
    <property type="match status" value="1"/>
</dbReference>
<evidence type="ECO:0000256" key="2">
    <source>
        <dbReference type="SAM" id="Coils"/>
    </source>
</evidence>
<accession>A0A815GHM7</accession>
<evidence type="ECO:0000313" key="7">
    <source>
        <dbReference type="Proteomes" id="UP000663860"/>
    </source>
</evidence>
<dbReference type="Gene3D" id="1.10.10.750">
    <property type="entry name" value="Ypt/Rab-GAP domain of gyp1p, domain 1"/>
    <property type="match status" value="2"/>
</dbReference>
<dbReference type="Proteomes" id="UP000663860">
    <property type="component" value="Unassembled WGS sequence"/>
</dbReference>
<dbReference type="PANTHER" id="PTHR47219">
    <property type="entry name" value="RAB GTPASE-ACTIVATING PROTEIN 1-LIKE"/>
    <property type="match status" value="1"/>
</dbReference>
<name>A0A815GHM7_9BILA</name>
<dbReference type="PROSITE" id="PS50003">
    <property type="entry name" value="PH_DOMAIN"/>
    <property type="match status" value="1"/>
</dbReference>
<dbReference type="Pfam" id="PF23748">
    <property type="entry name" value="Beta-prop_LRRK2"/>
    <property type="match status" value="1"/>
</dbReference>
<dbReference type="EMBL" id="CAJNOE010000812">
    <property type="protein sequence ID" value="CAF1338559.1"/>
    <property type="molecule type" value="Genomic_DNA"/>
</dbReference>
<dbReference type="Gene3D" id="1.10.8.270">
    <property type="entry name" value="putative rabgap domain of human tbc1 domain family member 14 like domains"/>
    <property type="match status" value="1"/>
</dbReference>
<dbReference type="FunFam" id="1.10.8.270:FF:000026">
    <property type="entry name" value="TBC (Tre-2/Bub2/Cdc16) domain family"/>
    <property type="match status" value="1"/>
</dbReference>
<reference evidence="6" key="1">
    <citation type="submission" date="2021-02" db="EMBL/GenBank/DDBJ databases">
        <authorList>
            <person name="Nowell W R."/>
        </authorList>
    </citation>
    <scope>NUCLEOTIDE SEQUENCE</scope>
</reference>